<keyword evidence="4" id="KW-0560">Oxidoreductase</keyword>
<dbReference type="Gene3D" id="2.60.120.330">
    <property type="entry name" value="B-lactam Antibiotic, Isopenicillin N Synthase, Chain"/>
    <property type="match status" value="2"/>
</dbReference>
<dbReference type="FunFam" id="2.60.120.330:FF:000079">
    <property type="entry name" value="Protein SRG1"/>
    <property type="match status" value="1"/>
</dbReference>
<keyword evidence="2" id="KW-0408">Iron</keyword>
<dbReference type="GO" id="GO:0046872">
    <property type="term" value="F:metal ion binding"/>
    <property type="evidence" value="ECO:0007669"/>
    <property type="project" value="UniProtKB-KW"/>
</dbReference>
<reference evidence="4 5" key="1">
    <citation type="submission" date="2023-12" db="EMBL/GenBank/DDBJ databases">
        <title>A high-quality genome assembly for Dillenia turbinata (Dilleniales).</title>
        <authorList>
            <person name="Chanderbali A."/>
        </authorList>
    </citation>
    <scope>NUCLEOTIDE SEQUENCE [LARGE SCALE GENOMIC DNA]</scope>
    <source>
        <strain evidence="4">LSX21</strain>
        <tissue evidence="4">Leaf</tissue>
    </source>
</reference>
<dbReference type="Pfam" id="PF03171">
    <property type="entry name" value="2OG-FeII_Oxy"/>
    <property type="match status" value="2"/>
</dbReference>
<dbReference type="InterPro" id="IPR005123">
    <property type="entry name" value="Oxoglu/Fe-dep_dioxygenase_dom"/>
</dbReference>
<comment type="caution">
    <text evidence="4">The sequence shown here is derived from an EMBL/GenBank/DDBJ whole genome shotgun (WGS) entry which is preliminary data.</text>
</comment>
<evidence type="ECO:0000259" key="3">
    <source>
        <dbReference type="PROSITE" id="PS51471"/>
    </source>
</evidence>
<accession>A0AAN8VDP3</accession>
<feature type="domain" description="Fe2OG dioxygenase" evidence="3">
    <location>
        <begin position="403"/>
        <end position="504"/>
    </location>
</feature>
<evidence type="ECO:0000256" key="1">
    <source>
        <dbReference type="ARBA" id="ARBA00022723"/>
    </source>
</evidence>
<dbReference type="InterPro" id="IPR044861">
    <property type="entry name" value="IPNS-like_FE2OG_OXY"/>
</dbReference>
<sequence length="554" mass="62199">MENEMAANDLQGYGHSYVVSDEQKLDWEAVELYLTEIHKVAIAIFANLSLSMNVDKDVLGVTPHSDGITITLLLQDDEISGLQMKHNKVWVPVNVKPIPNAIVVNVGDVWSNGEYKSVVHRAVTNPKQARTSIATFVMPDEQVQIGPLDSMLDASNPQMYKKIKYLHYIRYTWEGKSNIHFLKLEDDSGSEGRGRIKSGGSIFGEICRIEFESSSSSTEISTDNKVENEGKQSDECLSCTRAIKPQSVQELVKKNPRCVPEIYIQEQDQPSHSALSLLSSSEIPVIDLSSLAIGDENEQRKLDMACKEWGFFQYARAANDIQGYGHGLLIADQKKLDWNDALYLVQYPTEVKNLKLWPTNLPGFKESIELFSTEIDKVANQVFSNLSLLMGIEQDGLSKLHGDMRQAIKLNYYPSCLRPDLVFGVAPHSDGSSMTLLLQDNDVTGLHIRHKGEWVTVKPIPNAIVVNIGDILEVWSNGLYKSIEHRAVTNEKKARMSIATFFFPGFEAEIKPLDSMVDGIGRARMYKSVKFSDYIQQRLKTNFEGKTQFLRIGS</sequence>
<dbReference type="PANTHER" id="PTHR47991">
    <property type="entry name" value="OXOGLUTARATE/IRON-DEPENDENT DIOXYGENASE"/>
    <property type="match status" value="1"/>
</dbReference>
<keyword evidence="5" id="KW-1185">Reference proteome</keyword>
<gene>
    <name evidence="4" type="ORF">RJ641_036037</name>
</gene>
<dbReference type="PROSITE" id="PS51471">
    <property type="entry name" value="FE2OG_OXY"/>
    <property type="match status" value="2"/>
</dbReference>
<feature type="domain" description="Fe2OG dioxygenase" evidence="3">
    <location>
        <begin position="40"/>
        <end position="139"/>
    </location>
</feature>
<name>A0AAN8VDP3_9MAGN</name>
<keyword evidence="1" id="KW-0479">Metal-binding</keyword>
<proteinExistence type="predicted"/>
<organism evidence="4 5">
    <name type="scientific">Dillenia turbinata</name>
    <dbReference type="NCBI Taxonomy" id="194707"/>
    <lineage>
        <taxon>Eukaryota</taxon>
        <taxon>Viridiplantae</taxon>
        <taxon>Streptophyta</taxon>
        <taxon>Embryophyta</taxon>
        <taxon>Tracheophyta</taxon>
        <taxon>Spermatophyta</taxon>
        <taxon>Magnoliopsida</taxon>
        <taxon>eudicotyledons</taxon>
        <taxon>Gunneridae</taxon>
        <taxon>Pentapetalae</taxon>
        <taxon>Dilleniales</taxon>
        <taxon>Dilleniaceae</taxon>
        <taxon>Dillenia</taxon>
    </lineage>
</organism>
<evidence type="ECO:0000256" key="2">
    <source>
        <dbReference type="ARBA" id="ARBA00023004"/>
    </source>
</evidence>
<dbReference type="EMBL" id="JBAMMX010000009">
    <property type="protein sequence ID" value="KAK6933143.1"/>
    <property type="molecule type" value="Genomic_DNA"/>
</dbReference>
<dbReference type="AlphaFoldDB" id="A0AAN8VDP3"/>
<dbReference type="InterPro" id="IPR027443">
    <property type="entry name" value="IPNS-like_sf"/>
</dbReference>
<protein>
    <submittedName>
        <fullName evidence="4">Isopenicillin N synthase-like, Fe(2+) 2OG dioxygenase domain</fullName>
    </submittedName>
</protein>
<evidence type="ECO:0000313" key="5">
    <source>
        <dbReference type="Proteomes" id="UP001370490"/>
    </source>
</evidence>
<keyword evidence="4" id="KW-0223">Dioxygenase</keyword>
<evidence type="ECO:0000313" key="4">
    <source>
        <dbReference type="EMBL" id="KAK6933143.1"/>
    </source>
</evidence>
<dbReference type="SUPFAM" id="SSF51197">
    <property type="entry name" value="Clavaminate synthase-like"/>
    <property type="match status" value="2"/>
</dbReference>
<dbReference type="GO" id="GO:0051213">
    <property type="term" value="F:dioxygenase activity"/>
    <property type="evidence" value="ECO:0007669"/>
    <property type="project" value="UniProtKB-KW"/>
</dbReference>
<dbReference type="Proteomes" id="UP001370490">
    <property type="component" value="Unassembled WGS sequence"/>
</dbReference>
<dbReference type="InterPro" id="IPR050295">
    <property type="entry name" value="Plant_2OG-oxidoreductases"/>
</dbReference>